<dbReference type="InterPro" id="IPR041421">
    <property type="entry name" value="Ubl4_C_TUGS"/>
</dbReference>
<dbReference type="PROSITE" id="PS00299">
    <property type="entry name" value="UBIQUITIN_1"/>
    <property type="match status" value="1"/>
</dbReference>
<accession>A0A3Q2ZY45</accession>
<keyword evidence="3" id="KW-0963">Cytoplasm</keyword>
<evidence type="ECO:0000256" key="2">
    <source>
        <dbReference type="ARBA" id="ARBA00022448"/>
    </source>
</evidence>
<feature type="domain" description="Ubiquitin-like" evidence="4">
    <location>
        <begin position="1"/>
        <end position="76"/>
    </location>
</feature>
<dbReference type="KEGG" id="kmr:108236451"/>
<evidence type="ECO:0000313" key="6">
    <source>
        <dbReference type="Proteomes" id="UP000264800"/>
    </source>
</evidence>
<dbReference type="CTD" id="8266"/>
<dbReference type="PROSITE" id="PS50053">
    <property type="entry name" value="UBIQUITIN_2"/>
    <property type="match status" value="1"/>
</dbReference>
<dbReference type="PANTHER" id="PTHR46555:SF1">
    <property type="entry name" value="UBIQUITIN-LIKE PROTEIN 4A"/>
    <property type="match status" value="1"/>
</dbReference>
<dbReference type="STRING" id="37003.ENSKMAP00000008275"/>
<dbReference type="PRINTS" id="PR00348">
    <property type="entry name" value="UBIQUITIN"/>
</dbReference>
<dbReference type="FunFam" id="3.10.20.90:FF:000144">
    <property type="entry name" value="Ubiquitin-like protein 4A"/>
    <property type="match status" value="1"/>
</dbReference>
<evidence type="ECO:0000256" key="3">
    <source>
        <dbReference type="ARBA" id="ARBA00022490"/>
    </source>
</evidence>
<dbReference type="Gene3D" id="3.10.20.90">
    <property type="entry name" value="Phosphatidylinositol 3-kinase Catalytic Subunit, Chain A, domain 1"/>
    <property type="match status" value="1"/>
</dbReference>
<dbReference type="Pfam" id="PF00240">
    <property type="entry name" value="ubiquitin"/>
    <property type="match status" value="1"/>
</dbReference>
<dbReference type="InterPro" id="IPR044724">
    <property type="entry name" value="Ubl_UBL4A-like"/>
</dbReference>
<dbReference type="InterPro" id="IPR029071">
    <property type="entry name" value="Ubiquitin-like_domsf"/>
</dbReference>
<name>A0A3Q2ZY45_KRYMA</name>
<dbReference type="Proteomes" id="UP000264800">
    <property type="component" value="Unplaced"/>
</dbReference>
<dbReference type="GO" id="GO:0071816">
    <property type="term" value="P:tail-anchored membrane protein insertion into ER membrane"/>
    <property type="evidence" value="ECO:0007669"/>
    <property type="project" value="TreeGrafter"/>
</dbReference>
<keyword evidence="6" id="KW-1185">Reference proteome</keyword>
<dbReference type="PANTHER" id="PTHR46555">
    <property type="entry name" value="UBIQUITIN-LIKE PROTEIN 4A"/>
    <property type="match status" value="1"/>
</dbReference>
<dbReference type="CDD" id="cd01807">
    <property type="entry name" value="Ubl_UBL4A_like"/>
    <property type="match status" value="1"/>
</dbReference>
<keyword evidence="2" id="KW-0813">Transport</keyword>
<evidence type="ECO:0000256" key="1">
    <source>
        <dbReference type="ARBA" id="ARBA00004514"/>
    </source>
</evidence>
<dbReference type="Pfam" id="PF17840">
    <property type="entry name" value="Tugs"/>
    <property type="match status" value="1"/>
</dbReference>
<evidence type="ECO:0000259" key="4">
    <source>
        <dbReference type="PROSITE" id="PS50053"/>
    </source>
</evidence>
<dbReference type="GO" id="GO:0071818">
    <property type="term" value="C:BAT3 complex"/>
    <property type="evidence" value="ECO:0007669"/>
    <property type="project" value="TreeGrafter"/>
</dbReference>
<dbReference type="GeneID" id="108236451"/>
<dbReference type="InterPro" id="IPR019954">
    <property type="entry name" value="Ubiquitin_CS"/>
</dbReference>
<dbReference type="GO" id="GO:0006620">
    <property type="term" value="P:post-translational protein targeting to endoplasmic reticulum membrane"/>
    <property type="evidence" value="ECO:0007669"/>
    <property type="project" value="InterPro"/>
</dbReference>
<dbReference type="SUPFAM" id="SSF54236">
    <property type="entry name" value="Ubiquitin-like"/>
    <property type="match status" value="1"/>
</dbReference>
<proteinExistence type="predicted"/>
<dbReference type="AlphaFoldDB" id="A0A3Q2ZY45"/>
<dbReference type="SMART" id="SM00213">
    <property type="entry name" value="UBQ"/>
    <property type="match status" value="1"/>
</dbReference>
<protein>
    <submittedName>
        <fullName evidence="5">Ubiquitin like 4A</fullName>
    </submittedName>
</protein>
<dbReference type="Ensembl" id="ENSKMAT00000008402.1">
    <property type="protein sequence ID" value="ENSKMAP00000008275.1"/>
    <property type="gene ID" value="ENSKMAG00000006224.1"/>
</dbReference>
<organism evidence="5 6">
    <name type="scientific">Kryptolebias marmoratus</name>
    <name type="common">Mangrove killifish</name>
    <name type="synonym">Rivulus marmoratus</name>
    <dbReference type="NCBI Taxonomy" id="37003"/>
    <lineage>
        <taxon>Eukaryota</taxon>
        <taxon>Metazoa</taxon>
        <taxon>Chordata</taxon>
        <taxon>Craniata</taxon>
        <taxon>Vertebrata</taxon>
        <taxon>Euteleostomi</taxon>
        <taxon>Actinopterygii</taxon>
        <taxon>Neopterygii</taxon>
        <taxon>Teleostei</taxon>
        <taxon>Neoteleostei</taxon>
        <taxon>Acanthomorphata</taxon>
        <taxon>Ovalentaria</taxon>
        <taxon>Atherinomorphae</taxon>
        <taxon>Cyprinodontiformes</taxon>
        <taxon>Rivulidae</taxon>
        <taxon>Kryptolebias</taxon>
    </lineage>
</organism>
<dbReference type="InterPro" id="IPR047154">
    <property type="entry name" value="UBL4A-like"/>
</dbReference>
<dbReference type="InterPro" id="IPR000626">
    <property type="entry name" value="Ubiquitin-like_dom"/>
</dbReference>
<dbReference type="OMA" id="SMDTSYM"/>
<dbReference type="GeneTree" id="ENSGT00730000111022"/>
<reference evidence="5" key="2">
    <citation type="submission" date="2025-09" db="UniProtKB">
        <authorList>
            <consortium name="Ensembl"/>
        </authorList>
    </citation>
    <scope>IDENTIFICATION</scope>
</reference>
<dbReference type="OrthoDB" id="417450at2759"/>
<dbReference type="InterPro" id="IPR019956">
    <property type="entry name" value="Ubiquitin_dom"/>
</dbReference>
<dbReference type="GO" id="GO:0051087">
    <property type="term" value="F:protein-folding chaperone binding"/>
    <property type="evidence" value="ECO:0007669"/>
    <property type="project" value="TreeGrafter"/>
</dbReference>
<reference evidence="5" key="1">
    <citation type="submission" date="2025-08" db="UniProtKB">
        <authorList>
            <consortium name="Ensembl"/>
        </authorList>
    </citation>
    <scope>IDENTIFICATION</scope>
</reference>
<comment type="subcellular location">
    <subcellularLocation>
        <location evidence="1">Cytoplasm</location>
        <location evidence="1">Cytosol</location>
    </subcellularLocation>
</comment>
<evidence type="ECO:0000313" key="5">
    <source>
        <dbReference type="Ensembl" id="ENSKMAP00000008275.1"/>
    </source>
</evidence>
<dbReference type="RefSeq" id="XP_017272598.1">
    <property type="nucleotide sequence ID" value="XM_017417109.3"/>
</dbReference>
<sequence length="155" mass="17040">MILTVKPLQGKECSVQVTEDEKVSTVKELVSERLNIPANQQRLLYKGKALADEHRLSDYSIGPEAKLNLVIRPVGERSAGPGSAGGNSSTQGGVWQTVSTILARHFSPADAAKVHEQLIKDYERSLRQLSLDDIERLAGRLLHPEGESMDTSYMD</sequence>